<reference evidence="2" key="1">
    <citation type="journal article" date="2022" name="Mol. Ecol. Resour.">
        <title>The genomes of chicory, endive, great burdock and yacon provide insights into Asteraceae palaeo-polyploidization history and plant inulin production.</title>
        <authorList>
            <person name="Fan W."/>
            <person name="Wang S."/>
            <person name="Wang H."/>
            <person name="Wang A."/>
            <person name="Jiang F."/>
            <person name="Liu H."/>
            <person name="Zhao H."/>
            <person name="Xu D."/>
            <person name="Zhang Y."/>
        </authorList>
    </citation>
    <scope>NUCLEOTIDE SEQUENCE [LARGE SCALE GENOMIC DNA]</scope>
    <source>
        <strain evidence="2">cv. Punajuju</strain>
    </source>
</reference>
<gene>
    <name evidence="1" type="ORF">L2E82_18082</name>
</gene>
<accession>A0ACB9F9D4</accession>
<evidence type="ECO:0000313" key="1">
    <source>
        <dbReference type="EMBL" id="KAI3767719.1"/>
    </source>
</evidence>
<dbReference type="EMBL" id="CM042011">
    <property type="protein sequence ID" value="KAI3767719.1"/>
    <property type="molecule type" value="Genomic_DNA"/>
</dbReference>
<reference evidence="1 2" key="2">
    <citation type="journal article" date="2022" name="Mol. Ecol. Resour.">
        <title>The genomes of chicory, endive, great burdock and yacon provide insights into Asteraceae paleo-polyploidization history and plant inulin production.</title>
        <authorList>
            <person name="Fan W."/>
            <person name="Wang S."/>
            <person name="Wang H."/>
            <person name="Wang A."/>
            <person name="Jiang F."/>
            <person name="Liu H."/>
            <person name="Zhao H."/>
            <person name="Xu D."/>
            <person name="Zhang Y."/>
        </authorList>
    </citation>
    <scope>NUCLEOTIDE SEQUENCE [LARGE SCALE GENOMIC DNA]</scope>
    <source>
        <strain evidence="2">cv. Punajuju</strain>
        <tissue evidence="1">Leaves</tissue>
    </source>
</reference>
<keyword evidence="2" id="KW-1185">Reference proteome</keyword>
<proteinExistence type="predicted"/>
<dbReference type="Proteomes" id="UP001055811">
    <property type="component" value="Linkage Group LG03"/>
</dbReference>
<evidence type="ECO:0000313" key="2">
    <source>
        <dbReference type="Proteomes" id="UP001055811"/>
    </source>
</evidence>
<name>A0ACB9F9D4_CICIN</name>
<comment type="caution">
    <text evidence="1">The sequence shown here is derived from an EMBL/GenBank/DDBJ whole genome shotgun (WGS) entry which is preliminary data.</text>
</comment>
<sequence length="74" mass="8453">MESFRGKRSGISIPENLKNFLILVIFQHVRSIGSPIINLALAVIIQASKFDFDDCKSHYFCFTGKVINWVSIYD</sequence>
<protein>
    <submittedName>
        <fullName evidence="1">Uncharacterized protein</fullName>
    </submittedName>
</protein>
<organism evidence="1 2">
    <name type="scientific">Cichorium intybus</name>
    <name type="common">Chicory</name>
    <dbReference type="NCBI Taxonomy" id="13427"/>
    <lineage>
        <taxon>Eukaryota</taxon>
        <taxon>Viridiplantae</taxon>
        <taxon>Streptophyta</taxon>
        <taxon>Embryophyta</taxon>
        <taxon>Tracheophyta</taxon>
        <taxon>Spermatophyta</taxon>
        <taxon>Magnoliopsida</taxon>
        <taxon>eudicotyledons</taxon>
        <taxon>Gunneridae</taxon>
        <taxon>Pentapetalae</taxon>
        <taxon>asterids</taxon>
        <taxon>campanulids</taxon>
        <taxon>Asterales</taxon>
        <taxon>Asteraceae</taxon>
        <taxon>Cichorioideae</taxon>
        <taxon>Cichorieae</taxon>
        <taxon>Cichoriinae</taxon>
        <taxon>Cichorium</taxon>
    </lineage>
</organism>